<name>A0A6A5YQ38_9PLEO</name>
<dbReference type="EMBL" id="ML977343">
    <property type="protein sequence ID" value="KAF2109202.1"/>
    <property type="molecule type" value="Genomic_DNA"/>
</dbReference>
<evidence type="ECO:0000256" key="1">
    <source>
        <dbReference type="SAM" id="MobiDB-lite"/>
    </source>
</evidence>
<evidence type="ECO:0000313" key="2">
    <source>
        <dbReference type="EMBL" id="KAF2109202.1"/>
    </source>
</evidence>
<protein>
    <submittedName>
        <fullName evidence="2">Uncharacterized protein</fullName>
    </submittedName>
</protein>
<dbReference type="OrthoDB" id="4764735at2759"/>
<sequence>MSPAWRIAQPYCLALGPQNNSPEPIWYIGCKVVEGQDKIFYSQNTFDLNYPDLSRWSKTIPNGPRACHVVFGPGLSYFACAQGYGSIWAGVPGEMTDKVQKAYETPSQVALGLNNAWFVMWPDGYYSWKFYGSYSGLDQILKYAEPRSVSYLAISPYNKEHYFVAFKDRTVKYNFVGAPQWMPQMQQVFSEWQAEIMARQAALQQPQYSMAPPHNRLQSFSSLPPMPGTPNSGFLSPTMTPQSPLPPFATPMTPPFSPYNPYGPPPGQPGYMAPPPPNMQRSSSTEKRKSFFHRDSTSRESSRNSSIVAAGGTAIKVGSVIAQEGGQTCNVM</sequence>
<feature type="region of interest" description="Disordered" evidence="1">
    <location>
        <begin position="261"/>
        <end position="313"/>
    </location>
</feature>
<keyword evidence="3" id="KW-1185">Reference proteome</keyword>
<accession>A0A6A5YQ38</accession>
<organism evidence="2 3">
    <name type="scientific">Lophiotrema nucula</name>
    <dbReference type="NCBI Taxonomy" id="690887"/>
    <lineage>
        <taxon>Eukaryota</taxon>
        <taxon>Fungi</taxon>
        <taxon>Dikarya</taxon>
        <taxon>Ascomycota</taxon>
        <taxon>Pezizomycotina</taxon>
        <taxon>Dothideomycetes</taxon>
        <taxon>Pleosporomycetidae</taxon>
        <taxon>Pleosporales</taxon>
        <taxon>Lophiotremataceae</taxon>
        <taxon>Lophiotrema</taxon>
    </lineage>
</organism>
<reference evidence="2" key="1">
    <citation type="journal article" date="2020" name="Stud. Mycol.">
        <title>101 Dothideomycetes genomes: a test case for predicting lifestyles and emergence of pathogens.</title>
        <authorList>
            <person name="Haridas S."/>
            <person name="Albert R."/>
            <person name="Binder M."/>
            <person name="Bloem J."/>
            <person name="Labutti K."/>
            <person name="Salamov A."/>
            <person name="Andreopoulos B."/>
            <person name="Baker S."/>
            <person name="Barry K."/>
            <person name="Bills G."/>
            <person name="Bluhm B."/>
            <person name="Cannon C."/>
            <person name="Castanera R."/>
            <person name="Culley D."/>
            <person name="Daum C."/>
            <person name="Ezra D."/>
            <person name="Gonzalez J."/>
            <person name="Henrissat B."/>
            <person name="Kuo A."/>
            <person name="Liang C."/>
            <person name="Lipzen A."/>
            <person name="Lutzoni F."/>
            <person name="Magnuson J."/>
            <person name="Mondo S."/>
            <person name="Nolan M."/>
            <person name="Ohm R."/>
            <person name="Pangilinan J."/>
            <person name="Park H.-J."/>
            <person name="Ramirez L."/>
            <person name="Alfaro M."/>
            <person name="Sun H."/>
            <person name="Tritt A."/>
            <person name="Yoshinaga Y."/>
            <person name="Zwiers L.-H."/>
            <person name="Turgeon B."/>
            <person name="Goodwin S."/>
            <person name="Spatafora J."/>
            <person name="Crous P."/>
            <person name="Grigoriev I."/>
        </authorList>
    </citation>
    <scope>NUCLEOTIDE SEQUENCE</scope>
    <source>
        <strain evidence="2">CBS 627.86</strain>
    </source>
</reference>
<dbReference type="Proteomes" id="UP000799770">
    <property type="component" value="Unassembled WGS sequence"/>
</dbReference>
<evidence type="ECO:0000313" key="3">
    <source>
        <dbReference type="Proteomes" id="UP000799770"/>
    </source>
</evidence>
<feature type="compositionally biased region" description="Pro residues" evidence="1">
    <location>
        <begin position="261"/>
        <end position="278"/>
    </location>
</feature>
<feature type="compositionally biased region" description="Basic and acidic residues" evidence="1">
    <location>
        <begin position="284"/>
        <end position="302"/>
    </location>
</feature>
<gene>
    <name evidence="2" type="ORF">BDV96DRAFT_502963</name>
</gene>
<proteinExistence type="predicted"/>
<dbReference type="AlphaFoldDB" id="A0A6A5YQ38"/>